<dbReference type="Proteomes" id="UP000887567">
    <property type="component" value="Unplaced"/>
</dbReference>
<comment type="subcellular location">
    <subcellularLocation>
        <location evidence="1">Secreted</location>
    </subcellularLocation>
</comment>
<dbReference type="Gene3D" id="3.90.215.10">
    <property type="entry name" value="Gamma Fibrinogen, chain A, domain 1"/>
    <property type="match status" value="1"/>
</dbReference>
<dbReference type="PANTHER" id="PTHR47221:SF6">
    <property type="entry name" value="FIBRINOGEN ALPHA CHAIN"/>
    <property type="match status" value="1"/>
</dbReference>
<dbReference type="GO" id="GO:0030674">
    <property type="term" value="F:protein-macromolecule adaptor activity"/>
    <property type="evidence" value="ECO:0007669"/>
    <property type="project" value="TreeGrafter"/>
</dbReference>
<reference evidence="8" key="1">
    <citation type="submission" date="2022-11" db="UniProtKB">
        <authorList>
            <consortium name="EnsemblMetazoa"/>
        </authorList>
    </citation>
    <scope>IDENTIFICATION</scope>
</reference>
<evidence type="ECO:0000313" key="8">
    <source>
        <dbReference type="EnsemblMetazoa" id="XP_020895617.1"/>
    </source>
</evidence>
<proteinExistence type="predicted"/>
<evidence type="ECO:0000256" key="2">
    <source>
        <dbReference type="ARBA" id="ARBA00022525"/>
    </source>
</evidence>
<dbReference type="SMART" id="SM00186">
    <property type="entry name" value="FBG"/>
    <property type="match status" value="1"/>
</dbReference>
<dbReference type="GeneID" id="110234569"/>
<keyword evidence="4" id="KW-0175">Coiled coil</keyword>
<keyword evidence="9" id="KW-1185">Reference proteome</keyword>
<organism evidence="8 9">
    <name type="scientific">Exaiptasia diaphana</name>
    <name type="common">Tropical sea anemone</name>
    <name type="synonym">Aiptasia pulchella</name>
    <dbReference type="NCBI Taxonomy" id="2652724"/>
    <lineage>
        <taxon>Eukaryota</taxon>
        <taxon>Metazoa</taxon>
        <taxon>Cnidaria</taxon>
        <taxon>Anthozoa</taxon>
        <taxon>Hexacorallia</taxon>
        <taxon>Actiniaria</taxon>
        <taxon>Aiptasiidae</taxon>
        <taxon>Exaiptasia</taxon>
    </lineage>
</organism>
<evidence type="ECO:0000256" key="5">
    <source>
        <dbReference type="ARBA" id="ARBA00023157"/>
    </source>
</evidence>
<dbReference type="OrthoDB" id="159395at2759"/>
<dbReference type="GO" id="GO:0034116">
    <property type="term" value="P:positive regulation of heterotypic cell-cell adhesion"/>
    <property type="evidence" value="ECO:0007669"/>
    <property type="project" value="TreeGrafter"/>
</dbReference>
<dbReference type="Pfam" id="PF00147">
    <property type="entry name" value="Fibrinogen_C"/>
    <property type="match status" value="1"/>
</dbReference>
<feature type="domain" description="Fibrinogen C-terminal" evidence="7">
    <location>
        <begin position="1"/>
        <end position="173"/>
    </location>
</feature>
<accession>A0A913WXJ9</accession>
<dbReference type="PROSITE" id="PS51406">
    <property type="entry name" value="FIBRINOGEN_C_2"/>
    <property type="match status" value="1"/>
</dbReference>
<dbReference type="InterPro" id="IPR002181">
    <property type="entry name" value="Fibrinogen_a/b/g_C_dom"/>
</dbReference>
<dbReference type="InterPro" id="IPR037579">
    <property type="entry name" value="FIB_ANG-like"/>
</dbReference>
<evidence type="ECO:0000259" key="7">
    <source>
        <dbReference type="PROSITE" id="PS51406"/>
    </source>
</evidence>
<dbReference type="GO" id="GO:0005577">
    <property type="term" value="C:fibrinogen complex"/>
    <property type="evidence" value="ECO:0007669"/>
    <property type="project" value="TreeGrafter"/>
</dbReference>
<dbReference type="KEGG" id="epa:110234569"/>
<evidence type="ECO:0000256" key="4">
    <source>
        <dbReference type="ARBA" id="ARBA00023054"/>
    </source>
</evidence>
<dbReference type="SUPFAM" id="SSF56496">
    <property type="entry name" value="Fibrinogen C-terminal domain-like"/>
    <property type="match status" value="1"/>
</dbReference>
<evidence type="ECO:0000313" key="9">
    <source>
        <dbReference type="Proteomes" id="UP000887567"/>
    </source>
</evidence>
<keyword evidence="5" id="KW-1015">Disulfide bond</keyword>
<dbReference type="AlphaFoldDB" id="A0A913WXJ9"/>
<evidence type="ECO:0000256" key="1">
    <source>
        <dbReference type="ARBA" id="ARBA00004613"/>
    </source>
</evidence>
<name>A0A913WXJ9_EXADI</name>
<dbReference type="InterPro" id="IPR014716">
    <property type="entry name" value="Fibrinogen_a/b/g_C_1"/>
</dbReference>
<keyword evidence="2" id="KW-0964">Secreted</keyword>
<protein>
    <recommendedName>
        <fullName evidence="7">Fibrinogen C-terminal domain-containing protein</fullName>
    </recommendedName>
</protein>
<dbReference type="InterPro" id="IPR036056">
    <property type="entry name" value="Fibrinogen-like_C"/>
</dbReference>
<keyword evidence="6" id="KW-0325">Glycoprotein</keyword>
<dbReference type="GO" id="GO:0005201">
    <property type="term" value="F:extracellular matrix structural constituent"/>
    <property type="evidence" value="ECO:0007669"/>
    <property type="project" value="TreeGrafter"/>
</dbReference>
<keyword evidence="3" id="KW-0732">Signal</keyword>
<evidence type="ECO:0000256" key="6">
    <source>
        <dbReference type="ARBA" id="ARBA00023180"/>
    </source>
</evidence>
<dbReference type="PANTHER" id="PTHR47221">
    <property type="entry name" value="FIBRINOGEN ALPHA CHAIN"/>
    <property type="match status" value="1"/>
</dbReference>
<evidence type="ECO:0000256" key="3">
    <source>
        <dbReference type="ARBA" id="ARBA00022729"/>
    </source>
</evidence>
<dbReference type="RefSeq" id="XP_020895617.1">
    <property type="nucleotide sequence ID" value="XM_021039958.1"/>
</dbReference>
<dbReference type="EnsemblMetazoa" id="XM_021039958.1">
    <property type="protein sequence ID" value="XP_020895617.1"/>
    <property type="gene ID" value="LOC110234569"/>
</dbReference>
<sequence>MKTNGGGWVVIHKRFDASVSFNRVWKEYKKGFGVMKTGEFWLGNDFIHRLTAAKPTQVYIELEDTNGLRSYAKYSSFNVKSESNLYRLDVSGYSGTAGDAIHHPTHAPHRSNGMAFSTPDRDNDKYSAGNCAVGCGWWFNWCASAVLTSSNMHWNTLSNQNIKRASMKIKPTY</sequence>
<dbReference type="OMA" id="NIKRASM"/>